<dbReference type="Gene3D" id="3.40.30.10">
    <property type="entry name" value="Glutaredoxin"/>
    <property type="match status" value="1"/>
</dbReference>
<keyword evidence="4" id="KW-0812">Transmembrane</keyword>
<comment type="caution">
    <text evidence="6">The sequence shown here is derived from an EMBL/GenBank/DDBJ whole genome shotgun (WGS) entry which is preliminary data.</text>
</comment>
<evidence type="ECO:0000313" key="6">
    <source>
        <dbReference type="EMBL" id="OHT05145.1"/>
    </source>
</evidence>
<dbReference type="PANTHER" id="PTHR45672:SF3">
    <property type="entry name" value="THIOREDOXIN DOMAIN-CONTAINING PROTEIN 5"/>
    <property type="match status" value="1"/>
</dbReference>
<dbReference type="SUPFAM" id="SSF52833">
    <property type="entry name" value="Thioredoxin-like"/>
    <property type="match status" value="1"/>
</dbReference>
<keyword evidence="2" id="KW-0732">Signal</keyword>
<keyword evidence="4" id="KW-0472">Membrane</keyword>
<feature type="domain" description="Thioredoxin" evidence="5">
    <location>
        <begin position="26"/>
        <end position="111"/>
    </location>
</feature>
<dbReference type="GeneID" id="94840149"/>
<accession>A0A1J4K143</accession>
<evidence type="ECO:0000256" key="2">
    <source>
        <dbReference type="ARBA" id="ARBA00022729"/>
    </source>
</evidence>
<dbReference type="GO" id="GO:0003756">
    <property type="term" value="F:protein disulfide isomerase activity"/>
    <property type="evidence" value="ECO:0007669"/>
    <property type="project" value="TreeGrafter"/>
</dbReference>
<evidence type="ECO:0000313" key="7">
    <source>
        <dbReference type="Proteomes" id="UP000179807"/>
    </source>
</evidence>
<dbReference type="CDD" id="cd02961">
    <property type="entry name" value="PDI_a_family"/>
    <property type="match status" value="1"/>
</dbReference>
<dbReference type="GO" id="GO:0006457">
    <property type="term" value="P:protein folding"/>
    <property type="evidence" value="ECO:0007669"/>
    <property type="project" value="TreeGrafter"/>
</dbReference>
<dbReference type="RefSeq" id="XP_068358281.1">
    <property type="nucleotide sequence ID" value="XM_068505445.1"/>
</dbReference>
<dbReference type="VEuPathDB" id="TrichDB:TRFO_27278"/>
<protein>
    <recommendedName>
        <fullName evidence="5">Thioredoxin domain-containing protein</fullName>
    </recommendedName>
</protein>
<comment type="similarity">
    <text evidence="1">Belongs to the protein disulfide isomerase family.</text>
</comment>
<evidence type="ECO:0000259" key="5">
    <source>
        <dbReference type="Pfam" id="PF00085"/>
    </source>
</evidence>
<dbReference type="InterPro" id="IPR013766">
    <property type="entry name" value="Thioredoxin_domain"/>
</dbReference>
<dbReference type="Proteomes" id="UP000179807">
    <property type="component" value="Unassembled WGS sequence"/>
</dbReference>
<gene>
    <name evidence="6" type="ORF">TRFO_27278</name>
</gene>
<evidence type="ECO:0000256" key="1">
    <source>
        <dbReference type="ARBA" id="ARBA00006347"/>
    </source>
</evidence>
<dbReference type="AlphaFoldDB" id="A0A1J4K143"/>
<feature type="transmembrane region" description="Helical" evidence="4">
    <location>
        <begin position="377"/>
        <end position="397"/>
    </location>
</feature>
<feature type="compositionally biased region" description="Basic and acidic residues" evidence="3">
    <location>
        <begin position="134"/>
        <end position="143"/>
    </location>
</feature>
<keyword evidence="4" id="KW-1133">Transmembrane helix</keyword>
<dbReference type="Pfam" id="PF00085">
    <property type="entry name" value="Thioredoxin"/>
    <property type="match status" value="1"/>
</dbReference>
<dbReference type="EMBL" id="MLAK01000769">
    <property type="protein sequence ID" value="OHT05145.1"/>
    <property type="molecule type" value="Genomic_DNA"/>
</dbReference>
<dbReference type="GO" id="GO:0005783">
    <property type="term" value="C:endoplasmic reticulum"/>
    <property type="evidence" value="ECO:0007669"/>
    <property type="project" value="TreeGrafter"/>
</dbReference>
<dbReference type="PANTHER" id="PTHR45672">
    <property type="entry name" value="PROTEIN DISULFIDE-ISOMERASE C17H9.14C-RELATED"/>
    <property type="match status" value="1"/>
</dbReference>
<evidence type="ECO:0000256" key="4">
    <source>
        <dbReference type="SAM" id="Phobius"/>
    </source>
</evidence>
<evidence type="ECO:0000256" key="3">
    <source>
        <dbReference type="SAM" id="MobiDB-lite"/>
    </source>
</evidence>
<feature type="compositionally biased region" description="Low complexity" evidence="3">
    <location>
        <begin position="144"/>
        <end position="162"/>
    </location>
</feature>
<keyword evidence="7" id="KW-1185">Reference proteome</keyword>
<organism evidence="6 7">
    <name type="scientific">Tritrichomonas foetus</name>
    <dbReference type="NCBI Taxonomy" id="1144522"/>
    <lineage>
        <taxon>Eukaryota</taxon>
        <taxon>Metamonada</taxon>
        <taxon>Parabasalia</taxon>
        <taxon>Tritrichomonadida</taxon>
        <taxon>Tritrichomonadidae</taxon>
        <taxon>Tritrichomonas</taxon>
    </lineage>
</organism>
<dbReference type="InterPro" id="IPR036249">
    <property type="entry name" value="Thioredoxin-like_sf"/>
</dbReference>
<dbReference type="InterPro" id="IPR051063">
    <property type="entry name" value="PDI"/>
</dbReference>
<proteinExistence type="inferred from homology"/>
<reference evidence="6" key="1">
    <citation type="submission" date="2016-10" db="EMBL/GenBank/DDBJ databases">
        <authorList>
            <person name="Benchimol M."/>
            <person name="Almeida L.G."/>
            <person name="Vasconcelos A.T."/>
            <person name="Perreira-Neves A."/>
            <person name="Rosa I.A."/>
            <person name="Tasca T."/>
            <person name="Bogo M.R."/>
            <person name="de Souza W."/>
        </authorList>
    </citation>
    <scope>NUCLEOTIDE SEQUENCE [LARGE SCALE GENOMIC DNA]</scope>
    <source>
        <strain evidence="6">K</strain>
    </source>
</reference>
<sequence length="413" mass="48516">MISFFFFLQIFHLYPSNQKELLEISMEVPVLVYFLIPTCPDCRPYNPIWDMIKKEYDGKSGIILGEADCRQHRDLRRYYGISWVPSFVTFFNNSAKFEKIEPTYESMNKIVQKLMSYQNHKKQSNKETPTNSQHLDDNFDDNSHSNFNQNPAGNTENNSNQDNNDEINKDFQNCSFFSFNTAKYPAFLIGNGFSDPCKKINDLQQKFPEYKDHFYLTKENAIKGIVYLNKDKSVNFEGNKYSNDFDKFIYEFTFETLGNWPISKAENVSRRIAFFIYGSESQLNTYQHLAKNFEFDFLFGKMHRNEFQKMYSSFLLPDSILPVLAIANVEKTFFTLLKNKRGFNNVLKTINAGKGERMMDYSLKKIFPNLKHDYTRVYAFTVAAMSVITFTAIVIIHRARKCIVTNRKYMLLD</sequence>
<name>A0A1J4K143_9EUKA</name>
<feature type="region of interest" description="Disordered" evidence="3">
    <location>
        <begin position="118"/>
        <end position="165"/>
    </location>
</feature>